<feature type="region of interest" description="Disordered" evidence="1">
    <location>
        <begin position="145"/>
        <end position="177"/>
    </location>
</feature>
<protein>
    <recommendedName>
        <fullName evidence="5">SMP-LTD domain-containing protein</fullName>
    </recommendedName>
</protein>
<evidence type="ECO:0000256" key="2">
    <source>
        <dbReference type="SAM" id="Phobius"/>
    </source>
</evidence>
<evidence type="ECO:0000313" key="3">
    <source>
        <dbReference type="EMBL" id="KAK7239097.1"/>
    </source>
</evidence>
<keyword evidence="2" id="KW-1133">Transmembrane helix</keyword>
<proteinExistence type="predicted"/>
<evidence type="ECO:0000256" key="1">
    <source>
        <dbReference type="SAM" id="MobiDB-lite"/>
    </source>
</evidence>
<keyword evidence="2" id="KW-0812">Transmembrane</keyword>
<feature type="transmembrane region" description="Helical" evidence="2">
    <location>
        <begin position="15"/>
        <end position="36"/>
    </location>
</feature>
<organism evidence="3 4">
    <name type="scientific">Aureococcus anophagefferens</name>
    <name type="common">Harmful bloom alga</name>
    <dbReference type="NCBI Taxonomy" id="44056"/>
    <lineage>
        <taxon>Eukaryota</taxon>
        <taxon>Sar</taxon>
        <taxon>Stramenopiles</taxon>
        <taxon>Ochrophyta</taxon>
        <taxon>Pelagophyceae</taxon>
        <taxon>Pelagomonadales</taxon>
        <taxon>Pelagomonadaceae</taxon>
        <taxon>Aureococcus</taxon>
    </lineage>
</organism>
<dbReference type="Proteomes" id="UP001363151">
    <property type="component" value="Unassembled WGS sequence"/>
</dbReference>
<comment type="caution">
    <text evidence="3">The sequence shown here is derived from an EMBL/GenBank/DDBJ whole genome shotgun (WGS) entry which is preliminary data.</text>
</comment>
<gene>
    <name evidence="3" type="ORF">SO694_00027138</name>
</gene>
<reference evidence="3 4" key="1">
    <citation type="submission" date="2024-03" db="EMBL/GenBank/DDBJ databases">
        <title>Aureococcus anophagefferens CCMP1851 and Kratosvirus quantuckense: Draft genome of a second virus-susceptible host strain in the model system.</title>
        <authorList>
            <person name="Chase E."/>
            <person name="Truchon A.R."/>
            <person name="Schepens W."/>
            <person name="Wilhelm S.W."/>
        </authorList>
    </citation>
    <scope>NUCLEOTIDE SEQUENCE [LARGE SCALE GENOMIC DNA]</scope>
    <source>
        <strain evidence="3 4">CCMP1851</strain>
    </source>
</reference>
<evidence type="ECO:0000313" key="4">
    <source>
        <dbReference type="Proteomes" id="UP001363151"/>
    </source>
</evidence>
<accession>A0ABR1FV11</accession>
<keyword evidence="2" id="KW-0472">Membrane</keyword>
<keyword evidence="4" id="KW-1185">Reference proteome</keyword>
<evidence type="ECO:0008006" key="5">
    <source>
        <dbReference type="Google" id="ProtNLM"/>
    </source>
</evidence>
<name>A0ABR1FV11_AURAN</name>
<dbReference type="EMBL" id="JBBJCI010000226">
    <property type="protein sequence ID" value="KAK7239097.1"/>
    <property type="molecule type" value="Genomic_DNA"/>
</dbReference>
<sequence length="177" mass="19909">MMDVLRLVWWLLRSVLYTVAYTLLCIAFVLGGAALVHFGAKWTDSLADAAARKRWKRRLDEAARELAPYIDDAKTRAKVLKKAFAVPKLVDHYAVPSTFEEAPPVIYREVLRGALRYLVSLGHSRAVVGEMVVRAPAILRMKARPNPVVDPPRARPRRGEVVRGSNSRQPPELHHAL</sequence>